<organism evidence="3 4">
    <name type="scientific">Heterostelium pallidum (strain ATCC 26659 / Pp 5 / PN500)</name>
    <name type="common">Cellular slime mold</name>
    <name type="synonym">Polysphondylium pallidum</name>
    <dbReference type="NCBI Taxonomy" id="670386"/>
    <lineage>
        <taxon>Eukaryota</taxon>
        <taxon>Amoebozoa</taxon>
        <taxon>Evosea</taxon>
        <taxon>Eumycetozoa</taxon>
        <taxon>Dictyostelia</taxon>
        <taxon>Acytosteliales</taxon>
        <taxon>Acytosteliaceae</taxon>
        <taxon>Heterostelium</taxon>
    </lineage>
</organism>
<dbReference type="OMA" id="FQECLVI"/>
<reference evidence="3 4" key="1">
    <citation type="journal article" date="2011" name="Genome Res.">
        <title>Phylogeny-wide analysis of social amoeba genomes highlights ancient origins for complex intercellular communication.</title>
        <authorList>
            <person name="Heidel A.J."/>
            <person name="Lawal H.M."/>
            <person name="Felder M."/>
            <person name="Schilde C."/>
            <person name="Helps N.R."/>
            <person name="Tunggal B."/>
            <person name="Rivero F."/>
            <person name="John U."/>
            <person name="Schleicher M."/>
            <person name="Eichinger L."/>
            <person name="Platzer M."/>
            <person name="Noegel A.A."/>
            <person name="Schaap P."/>
            <person name="Gloeckner G."/>
        </authorList>
    </citation>
    <scope>NUCLEOTIDE SEQUENCE [LARGE SCALE GENOMIC DNA]</scope>
    <source>
        <strain evidence="4">ATCC 26659 / Pp 5 / PN500</strain>
    </source>
</reference>
<sequence>MNQQQPPQQQQQQQPLPTQQQQQQQPQQPQQQPPPQQQNIKRLCIKKEIDEVDSLENSWREQYEKIEQLMSNASDNDILLALVERVGEGPERHADVTVALLYGILVHAHNHYFKQLTLITKDGLIFFCTQLKKLINDRFQKLADLPRQQTLWLLSELIAANHHDSEPIAALLMRHIYGGNITPKNITLAQSLLTTISANKNWLYSKPMFIPTALYTYLRLLQDHLKPQFKELRDQEVSFCLDLVKNKFAESITIGRDFVRMLISLAPMFSLDCLGPQLFEKVKVYYMHFISNSPLQQSQSNIPIQQPIHKLSHSQQGNIQMKNAAGPQSPQFLSQQQQQQQPPQPHKSPLTTSSSNLPHQQQQQQQVPQPQPTSVVQQPQQQSQPSTPWSQQQQQVTPPPPQQPQQTVTSPPPPPPPQQPQPQPKEDPMKIDTPEKEKDIKEREKDKMVEDQPPPPSKEVATTPSTSKMATPVLKSSSSATTPMESNTPVLSSQQQPAAAPQSTTETTTTTPPNNSLKRDRDQRERDEAESAQQQQQQQQQQSTPQLQAVKEETQPQSNPTTTTTTTTATATTTATPAPTQQHTPQLQAQQQSTVQSLPQQQSPPQQQPQPTSTPTPSSQTPTLAAAAATSTPTPSTPTVQPQNQVIPPVSQQQQPTIKKESSAPQLQQASPHLAAPTHSPHLSNTPKSLTNSQTQLPSPPPVFHLQPEPITSNNNDINNNNNAKQETTPSTTNNNEDHVMTDVNTNNSNNNHTNNNNINNNHHQENNEHIIIDEECKVEVPDILLTFGNSKADFQPFNIQSTLKSILVNYQTHISKSKDNKEANDDLTATLASYLQSTLKPQFEIVSPLSLFTSFQIIHILFKAAFPSPTTSNDVILNLLKELYKLEQSISLQLVIWSIILAPGGLTNSTNSSSYYVYPDIDSTLNNIIAGGPNTSTSNLADHLKEKDKDKDKEKENTPDSNSNSNSNNIGSSINQQGSNSNNSIAFEDEERLKIDKLLESISDTNAPNKPILTPYQKFISCVNNISYANFNNLSSGNLSASTSTSSNNLANLSVNNVVVHEHIIADCKRMQYWQTSTTVVTLSEFSTFTISTLRSSSVRPQWLRRRLRHRRRRPTMSRQTRAATASATRRFNWMHYTTTI</sequence>
<name>D3BBE3_HETP5</name>
<feature type="domain" description="Integrator complex subunit 3 N-terminal" evidence="2">
    <location>
        <begin position="92"/>
        <end position="293"/>
    </location>
</feature>
<dbReference type="EMBL" id="ADBJ01000026">
    <property type="protein sequence ID" value="EFA80976.1"/>
    <property type="molecule type" value="Genomic_DNA"/>
</dbReference>
<feature type="compositionally biased region" description="Low complexity" evidence="1">
    <location>
        <begin position="555"/>
        <end position="605"/>
    </location>
</feature>
<comment type="caution">
    <text evidence="3">The sequence shown here is derived from an EMBL/GenBank/DDBJ whole genome shotgun (WGS) entry which is preliminary data.</text>
</comment>
<evidence type="ECO:0000313" key="4">
    <source>
        <dbReference type="Proteomes" id="UP000001396"/>
    </source>
</evidence>
<feature type="compositionally biased region" description="Low complexity" evidence="1">
    <location>
        <begin position="615"/>
        <end position="657"/>
    </location>
</feature>
<dbReference type="GeneID" id="31361293"/>
<dbReference type="PANTHER" id="PTHR13587:SF7">
    <property type="entry name" value="INTEGRATOR COMPLEX SUBUNIT 3"/>
    <property type="match status" value="1"/>
</dbReference>
<feature type="region of interest" description="Disordered" evidence="1">
    <location>
        <begin position="321"/>
        <end position="763"/>
    </location>
</feature>
<feature type="compositionally biased region" description="Low complexity" evidence="1">
    <location>
        <begin position="1"/>
        <end position="30"/>
    </location>
</feature>
<feature type="compositionally biased region" description="Low complexity" evidence="1">
    <location>
        <begin position="962"/>
        <end position="983"/>
    </location>
</feature>
<feature type="compositionally biased region" description="Low complexity" evidence="1">
    <location>
        <begin position="492"/>
        <end position="513"/>
    </location>
</feature>
<dbReference type="InParanoid" id="D3BBE3"/>
<dbReference type="STRING" id="670386.D3BBE3"/>
<dbReference type="FunCoup" id="D3BBE3">
    <property type="interactions" value="173"/>
</dbReference>
<evidence type="ECO:0000259" key="2">
    <source>
        <dbReference type="Pfam" id="PF10189"/>
    </source>
</evidence>
<feature type="compositionally biased region" description="Polar residues" evidence="1">
    <location>
        <begin position="460"/>
        <end position="491"/>
    </location>
</feature>
<keyword evidence="4" id="KW-1185">Reference proteome</keyword>
<feature type="compositionally biased region" description="Basic and acidic residues" evidence="1">
    <location>
        <begin position="517"/>
        <end position="529"/>
    </location>
</feature>
<feature type="compositionally biased region" description="Pro residues" evidence="1">
    <location>
        <begin position="410"/>
        <end position="423"/>
    </location>
</feature>
<proteinExistence type="predicted"/>
<gene>
    <name evidence="3" type="primary">ints3</name>
    <name evidence="3" type="ORF">PPL_05809</name>
</gene>
<feature type="region of interest" description="Disordered" evidence="1">
    <location>
        <begin position="1"/>
        <end position="39"/>
    </location>
</feature>
<dbReference type="InterPro" id="IPR045334">
    <property type="entry name" value="INTS3"/>
</dbReference>
<dbReference type="Pfam" id="PF10189">
    <property type="entry name" value="Ints3_N"/>
    <property type="match status" value="1"/>
</dbReference>
<feature type="compositionally biased region" description="Polar residues" evidence="1">
    <location>
        <begin position="349"/>
        <end position="359"/>
    </location>
</feature>
<evidence type="ECO:0000256" key="1">
    <source>
        <dbReference type="SAM" id="MobiDB-lite"/>
    </source>
</evidence>
<dbReference type="InterPro" id="IPR019333">
    <property type="entry name" value="INTS3_N"/>
</dbReference>
<feature type="compositionally biased region" description="Basic and acidic residues" evidence="1">
    <location>
        <begin position="946"/>
        <end position="959"/>
    </location>
</feature>
<protein>
    <submittedName>
        <fullName evidence="3">Integrator complex subunit 3</fullName>
    </submittedName>
</protein>
<feature type="region of interest" description="Disordered" evidence="1">
    <location>
        <begin position="946"/>
        <end position="983"/>
    </location>
</feature>
<feature type="compositionally biased region" description="Low complexity" evidence="1">
    <location>
        <begin position="360"/>
        <end position="396"/>
    </location>
</feature>
<dbReference type="Proteomes" id="UP000001396">
    <property type="component" value="Unassembled WGS sequence"/>
</dbReference>
<feature type="compositionally biased region" description="Polar residues" evidence="1">
    <location>
        <begin position="681"/>
        <end position="697"/>
    </location>
</feature>
<dbReference type="AlphaFoldDB" id="D3BBE3"/>
<feature type="compositionally biased region" description="Low complexity" evidence="1">
    <location>
        <begin position="714"/>
        <end position="723"/>
    </location>
</feature>
<evidence type="ECO:0000313" key="3">
    <source>
        <dbReference type="EMBL" id="EFA80976.1"/>
    </source>
</evidence>
<feature type="compositionally biased region" description="Low complexity" evidence="1">
    <location>
        <begin position="745"/>
        <end position="762"/>
    </location>
</feature>
<dbReference type="PANTHER" id="PTHR13587">
    <property type="entry name" value="INTEGRATOR COMPLEX SUBUNIT 3"/>
    <property type="match status" value="1"/>
</dbReference>
<dbReference type="GO" id="GO:0005737">
    <property type="term" value="C:cytoplasm"/>
    <property type="evidence" value="ECO:0007669"/>
    <property type="project" value="TreeGrafter"/>
</dbReference>
<feature type="compositionally biased region" description="Polar residues" evidence="1">
    <location>
        <begin position="724"/>
        <end position="735"/>
    </location>
</feature>
<accession>D3BBE3</accession>
<feature type="compositionally biased region" description="Low complexity" evidence="1">
    <location>
        <begin position="533"/>
        <end position="542"/>
    </location>
</feature>
<dbReference type="RefSeq" id="XP_020433094.1">
    <property type="nucleotide sequence ID" value="XM_020576682.1"/>
</dbReference>
<feature type="compositionally biased region" description="Basic and acidic residues" evidence="1">
    <location>
        <begin position="424"/>
        <end position="450"/>
    </location>
</feature>
<feature type="compositionally biased region" description="Low complexity" evidence="1">
    <location>
        <begin position="327"/>
        <end position="341"/>
    </location>
</feature>